<comment type="catalytic activity">
    <reaction evidence="1">
        <text>L-glutamyl-tRNA(Gln) + L-glutamine + ATP + H2O = L-glutaminyl-tRNA(Gln) + L-glutamate + ADP + phosphate + H(+)</text>
        <dbReference type="Rhea" id="RHEA:17521"/>
        <dbReference type="Rhea" id="RHEA-COMP:9681"/>
        <dbReference type="Rhea" id="RHEA-COMP:9684"/>
        <dbReference type="ChEBI" id="CHEBI:15377"/>
        <dbReference type="ChEBI" id="CHEBI:15378"/>
        <dbReference type="ChEBI" id="CHEBI:29985"/>
        <dbReference type="ChEBI" id="CHEBI:30616"/>
        <dbReference type="ChEBI" id="CHEBI:43474"/>
        <dbReference type="ChEBI" id="CHEBI:58359"/>
        <dbReference type="ChEBI" id="CHEBI:78520"/>
        <dbReference type="ChEBI" id="CHEBI:78521"/>
        <dbReference type="ChEBI" id="CHEBI:456216"/>
    </reaction>
</comment>
<dbReference type="OrthoDB" id="9813938at2"/>
<organism evidence="2 3">
    <name type="scientific">Ardenticatena maritima</name>
    <dbReference type="NCBI Taxonomy" id="872965"/>
    <lineage>
        <taxon>Bacteria</taxon>
        <taxon>Bacillati</taxon>
        <taxon>Chloroflexota</taxon>
        <taxon>Ardenticatenia</taxon>
        <taxon>Ardenticatenales</taxon>
        <taxon>Ardenticatenaceae</taxon>
        <taxon>Ardenticatena</taxon>
    </lineage>
</organism>
<comment type="similarity">
    <text evidence="1">Belongs to the GatC family.</text>
</comment>
<keyword evidence="2" id="KW-0808">Transferase</keyword>
<dbReference type="NCBIfam" id="TIGR00135">
    <property type="entry name" value="gatC"/>
    <property type="match status" value="1"/>
</dbReference>
<dbReference type="EC" id="6.3.5.-" evidence="1"/>
<dbReference type="AlphaFoldDB" id="A0A0P6XUM6"/>
<evidence type="ECO:0000313" key="2">
    <source>
        <dbReference type="EMBL" id="KPL87118.1"/>
    </source>
</evidence>
<proteinExistence type="inferred from homology"/>
<dbReference type="GO" id="GO:0050566">
    <property type="term" value="F:asparaginyl-tRNA synthase (glutamine-hydrolyzing) activity"/>
    <property type="evidence" value="ECO:0007669"/>
    <property type="project" value="RHEA"/>
</dbReference>
<keyword evidence="1" id="KW-0648">Protein biosynthesis</keyword>
<dbReference type="GO" id="GO:0006412">
    <property type="term" value="P:translation"/>
    <property type="evidence" value="ECO:0007669"/>
    <property type="project" value="UniProtKB-UniRule"/>
</dbReference>
<comment type="caution">
    <text evidence="2">The sequence shown here is derived from an EMBL/GenBank/DDBJ whole genome shotgun (WGS) entry which is preliminary data.</text>
</comment>
<dbReference type="GO" id="GO:0016740">
    <property type="term" value="F:transferase activity"/>
    <property type="evidence" value="ECO:0007669"/>
    <property type="project" value="UniProtKB-KW"/>
</dbReference>
<dbReference type="InterPro" id="IPR003837">
    <property type="entry name" value="GatC"/>
</dbReference>
<dbReference type="GO" id="GO:0005524">
    <property type="term" value="F:ATP binding"/>
    <property type="evidence" value="ECO:0007669"/>
    <property type="project" value="UniProtKB-KW"/>
</dbReference>
<dbReference type="RefSeq" id="WP_054493342.1">
    <property type="nucleotide sequence ID" value="NZ_BBZA01000161.1"/>
</dbReference>
<dbReference type="PANTHER" id="PTHR15004">
    <property type="entry name" value="GLUTAMYL-TRNA(GLN) AMIDOTRANSFERASE SUBUNIT C, MITOCHONDRIAL"/>
    <property type="match status" value="1"/>
</dbReference>
<reference evidence="2 3" key="1">
    <citation type="submission" date="2015-07" db="EMBL/GenBank/DDBJ databases">
        <title>Whole genome sequence of Ardenticatena maritima DSM 23922.</title>
        <authorList>
            <person name="Hemp J."/>
            <person name="Ward L.M."/>
            <person name="Pace L.A."/>
            <person name="Fischer W.W."/>
        </authorList>
    </citation>
    <scope>NUCLEOTIDE SEQUENCE [LARGE SCALE GENOMIC DNA]</scope>
    <source>
        <strain evidence="2 3">110S</strain>
    </source>
</reference>
<evidence type="ECO:0000256" key="1">
    <source>
        <dbReference type="HAMAP-Rule" id="MF_00122"/>
    </source>
</evidence>
<dbReference type="PANTHER" id="PTHR15004:SF0">
    <property type="entry name" value="GLUTAMYL-TRNA(GLN) AMIDOTRANSFERASE SUBUNIT C, MITOCHONDRIAL"/>
    <property type="match status" value="1"/>
</dbReference>
<dbReference type="Proteomes" id="UP000050502">
    <property type="component" value="Unassembled WGS sequence"/>
</dbReference>
<dbReference type="InterPro" id="IPR036113">
    <property type="entry name" value="Asp/Glu-ADT_sf_sub_c"/>
</dbReference>
<keyword evidence="1" id="KW-0547">Nucleotide-binding</keyword>
<keyword evidence="1" id="KW-0436">Ligase</keyword>
<comment type="catalytic activity">
    <reaction evidence="1">
        <text>L-aspartyl-tRNA(Asn) + L-glutamine + ATP + H2O = L-asparaginyl-tRNA(Asn) + L-glutamate + ADP + phosphate + 2 H(+)</text>
        <dbReference type="Rhea" id="RHEA:14513"/>
        <dbReference type="Rhea" id="RHEA-COMP:9674"/>
        <dbReference type="Rhea" id="RHEA-COMP:9677"/>
        <dbReference type="ChEBI" id="CHEBI:15377"/>
        <dbReference type="ChEBI" id="CHEBI:15378"/>
        <dbReference type="ChEBI" id="CHEBI:29985"/>
        <dbReference type="ChEBI" id="CHEBI:30616"/>
        <dbReference type="ChEBI" id="CHEBI:43474"/>
        <dbReference type="ChEBI" id="CHEBI:58359"/>
        <dbReference type="ChEBI" id="CHEBI:78515"/>
        <dbReference type="ChEBI" id="CHEBI:78516"/>
        <dbReference type="ChEBI" id="CHEBI:456216"/>
    </reaction>
</comment>
<dbReference type="GO" id="GO:0050567">
    <property type="term" value="F:glutaminyl-tRNA synthase (glutamine-hydrolyzing) activity"/>
    <property type="evidence" value="ECO:0007669"/>
    <property type="project" value="UniProtKB-UniRule"/>
</dbReference>
<dbReference type="GO" id="GO:0006450">
    <property type="term" value="P:regulation of translational fidelity"/>
    <property type="evidence" value="ECO:0007669"/>
    <property type="project" value="InterPro"/>
</dbReference>
<dbReference type="HAMAP" id="MF_00122">
    <property type="entry name" value="GatC"/>
    <property type="match status" value="1"/>
</dbReference>
<dbReference type="Gene3D" id="1.10.20.60">
    <property type="entry name" value="Glu-tRNAGln amidotransferase C subunit, N-terminal domain"/>
    <property type="match status" value="1"/>
</dbReference>
<comment type="function">
    <text evidence="1">Allows the formation of correctly charged Asn-tRNA(Asn) or Gln-tRNA(Gln) through the transamidation of misacylated Asp-tRNA(Asn) or Glu-tRNA(Gln) in organisms which lack either or both of asparaginyl-tRNA or glutaminyl-tRNA synthetases. The reaction takes place in the presence of glutamine and ATP through an activated phospho-Asp-tRNA(Asn) or phospho-Glu-tRNA(Gln).</text>
</comment>
<comment type="subunit">
    <text evidence="1">Heterotrimer of A, B and C subunits.</text>
</comment>
<sequence>MALTREEVEHIAQLARLALSEDEKEMFRSQLSAILSYAERLQELDTDAIPPTAHAVDVQGVMRDDVVRPSLPRDAALANAPQAQDGFVIVPTVLEEHA</sequence>
<accession>A0A0P6XUM6</accession>
<dbReference type="EMBL" id="LGKN01000006">
    <property type="protein sequence ID" value="KPL87118.1"/>
    <property type="molecule type" value="Genomic_DNA"/>
</dbReference>
<evidence type="ECO:0000313" key="3">
    <source>
        <dbReference type="Proteomes" id="UP000050502"/>
    </source>
</evidence>
<dbReference type="Pfam" id="PF02686">
    <property type="entry name" value="GatC"/>
    <property type="match status" value="1"/>
</dbReference>
<name>A0A0P6XUM6_9CHLR</name>
<dbReference type="GO" id="GO:0070681">
    <property type="term" value="P:glutaminyl-tRNAGln biosynthesis via transamidation"/>
    <property type="evidence" value="ECO:0007669"/>
    <property type="project" value="TreeGrafter"/>
</dbReference>
<dbReference type="SUPFAM" id="SSF141000">
    <property type="entry name" value="Glu-tRNAGln amidotransferase C subunit"/>
    <property type="match status" value="1"/>
</dbReference>
<keyword evidence="1" id="KW-0067">ATP-binding</keyword>
<gene>
    <name evidence="1" type="primary">gatC</name>
    <name evidence="2" type="ORF">SE16_11230</name>
</gene>
<protein>
    <recommendedName>
        <fullName evidence="1">Aspartyl/glutamyl-tRNA(Asn/Gln) amidotransferase subunit C</fullName>
        <shortName evidence="1">Asp/Glu-ADT subunit C</shortName>
        <ecNumber evidence="1">6.3.5.-</ecNumber>
    </recommendedName>
</protein>